<accession>X1T0J3</accession>
<evidence type="ECO:0000313" key="1">
    <source>
        <dbReference type="EMBL" id="GAI84916.1"/>
    </source>
</evidence>
<sequence>VLQSHSVNYKMNLSKKNVLEMARKLTDVSLKSLNFEKFQEMEEGLMVLRNEKDPSASFEMDTRSGNFLYNGGLGEYKNDGDTPNLILGEKASSIALQHLEKLGLLPNKQELNLVNIGGLNMAVLKKDSTTDVYKKLVTVRYNRKLADIPVMGESRIILHMGKNGKLAGLTYYWGEIVDKRKIEIGEVLTDKEIKRELESRLRAAARDAKRIIVKKADFVLYDDGRGHIEPAYHVQARLFYEASDKKGEKKIQKYDIPYDFYIPVLKNPLAFYPYMETAKVQPTDARKLEITPKDDE</sequence>
<gene>
    <name evidence="1" type="ORF">S12H4_17386</name>
</gene>
<organism evidence="1">
    <name type="scientific">marine sediment metagenome</name>
    <dbReference type="NCBI Taxonomy" id="412755"/>
    <lineage>
        <taxon>unclassified sequences</taxon>
        <taxon>metagenomes</taxon>
        <taxon>ecological metagenomes</taxon>
    </lineage>
</organism>
<reference evidence="1" key="1">
    <citation type="journal article" date="2014" name="Front. Microbiol.">
        <title>High frequency of phylogenetically diverse reductive dehalogenase-homologous genes in deep subseafloor sedimentary metagenomes.</title>
        <authorList>
            <person name="Kawai M."/>
            <person name="Futagami T."/>
            <person name="Toyoda A."/>
            <person name="Takaki Y."/>
            <person name="Nishi S."/>
            <person name="Hori S."/>
            <person name="Arai W."/>
            <person name="Tsubouchi T."/>
            <person name="Morono Y."/>
            <person name="Uchiyama I."/>
            <person name="Ito T."/>
            <person name="Fujiyama A."/>
            <person name="Inagaki F."/>
            <person name="Takami H."/>
        </authorList>
    </citation>
    <scope>NUCLEOTIDE SEQUENCE</scope>
    <source>
        <strain evidence="1">Expedition CK06-06</strain>
    </source>
</reference>
<feature type="non-terminal residue" evidence="1">
    <location>
        <position position="1"/>
    </location>
</feature>
<dbReference type="EMBL" id="BARW01008493">
    <property type="protein sequence ID" value="GAI84916.1"/>
    <property type="molecule type" value="Genomic_DNA"/>
</dbReference>
<name>X1T0J3_9ZZZZ</name>
<protein>
    <submittedName>
        <fullName evidence="1">Uncharacterized protein</fullName>
    </submittedName>
</protein>
<comment type="caution">
    <text evidence="1">The sequence shown here is derived from an EMBL/GenBank/DDBJ whole genome shotgun (WGS) entry which is preliminary data.</text>
</comment>
<dbReference type="AlphaFoldDB" id="X1T0J3"/>
<proteinExistence type="predicted"/>